<comment type="catalytic activity">
    <reaction evidence="1">
        <text>Hydrolysis of (1-&gt;4)-beta-D-glucosidic linkages in cellulose and cellotetraose, releasing cellobiose from the non-reducing ends of the chains.</text>
        <dbReference type="EC" id="3.2.1.91"/>
    </reaction>
</comment>
<dbReference type="Gene3D" id="2.70.100.10">
    <property type="entry name" value="Glycoside hydrolase, family 7, domain"/>
    <property type="match status" value="1"/>
</dbReference>
<accession>A0AAE0P7F1</accession>
<keyword evidence="12" id="KW-1185">Reference proteome</keyword>
<evidence type="ECO:0000256" key="8">
    <source>
        <dbReference type="ARBA" id="ARBA00023326"/>
    </source>
</evidence>
<reference evidence="11" key="1">
    <citation type="journal article" date="2023" name="Mol. Phylogenet. Evol.">
        <title>Genome-scale phylogeny and comparative genomics of the fungal order Sordariales.</title>
        <authorList>
            <person name="Hensen N."/>
            <person name="Bonometti L."/>
            <person name="Westerberg I."/>
            <person name="Brannstrom I.O."/>
            <person name="Guillou S."/>
            <person name="Cros-Aarteil S."/>
            <person name="Calhoun S."/>
            <person name="Haridas S."/>
            <person name="Kuo A."/>
            <person name="Mondo S."/>
            <person name="Pangilinan J."/>
            <person name="Riley R."/>
            <person name="LaButti K."/>
            <person name="Andreopoulos B."/>
            <person name="Lipzen A."/>
            <person name="Chen C."/>
            <person name="Yan M."/>
            <person name="Daum C."/>
            <person name="Ng V."/>
            <person name="Clum A."/>
            <person name="Steindorff A."/>
            <person name="Ohm R.A."/>
            <person name="Martin F."/>
            <person name="Silar P."/>
            <person name="Natvig D.O."/>
            <person name="Lalanne C."/>
            <person name="Gautier V."/>
            <person name="Ament-Velasquez S.L."/>
            <person name="Kruys A."/>
            <person name="Hutchinson M.I."/>
            <person name="Powell A.J."/>
            <person name="Barry K."/>
            <person name="Miller A.N."/>
            <person name="Grigoriev I.V."/>
            <person name="Debuchy R."/>
            <person name="Gladieux P."/>
            <person name="Hiltunen Thoren M."/>
            <person name="Johannesson H."/>
        </authorList>
    </citation>
    <scope>NUCLEOTIDE SEQUENCE</scope>
    <source>
        <strain evidence="11">CBS 232.78</strain>
    </source>
</reference>
<dbReference type="GO" id="GO:0016162">
    <property type="term" value="F:cellulose 1,4-beta-cellobiosidase activity"/>
    <property type="evidence" value="ECO:0007669"/>
    <property type="project" value="UniProtKB-EC"/>
</dbReference>
<evidence type="ECO:0000256" key="6">
    <source>
        <dbReference type="ARBA" id="ARBA00023277"/>
    </source>
</evidence>
<keyword evidence="4 9" id="KW-0378">Hydrolase</keyword>
<evidence type="ECO:0000256" key="2">
    <source>
        <dbReference type="ARBA" id="ARBA00006044"/>
    </source>
</evidence>
<keyword evidence="3 10" id="KW-0732">Signal</keyword>
<comment type="caution">
    <text evidence="11">The sequence shown here is derived from an EMBL/GenBank/DDBJ whole genome shotgun (WGS) entry which is preliminary data.</text>
</comment>
<comment type="similarity">
    <text evidence="2 9">Belongs to the glycosyl hydrolase 7 (cellulase C) family.</text>
</comment>
<dbReference type="PANTHER" id="PTHR33753">
    <property type="entry name" value="1,4-BETA-D-GLUCAN CELLOBIOHYDROLASE B"/>
    <property type="match status" value="1"/>
</dbReference>
<keyword evidence="6" id="KW-0119">Carbohydrate metabolism</keyword>
<sequence>MYYRTLATLSLAGAVLGQQIGTNTAEKHPSMPMEVCTAAASCKTENTQVVLDANWRWTHITSGYTNCYSGTWNETACPDGKTCAANCAIDGADYAKTYGITTPSSGALKLQFVTKNDNGQNVGSRVYLTASDDKYRLFNLLNKEFTFDVDVSKLPCGLNGAVYFSEMDEDGGKSRFAGNKAGAKYGTGYCDSQCPTDIKFINGEANIEGKYGTCCAEMDIWEANLDATAYTPHPCSVSTQTRCEGVDCGNDADRYAGMCDKDGCDFNSFRMGNQKFYGTGAEMAVDTSKPFTIVTQFITDDGTDTGILTKINRFYVQNGKKIPNSVTAIEGVDEFDHISDDFCKQQKEAFGDNNYFAKLGGMATMGKQLEKMVLVLSIWDDTAVSMNWLDSHFPTDADASKPGVLRGRCDPEAGLPKNVEAAHPDSYVIYSKIKLGAINSTFPQ</sequence>
<dbReference type="Pfam" id="PF00840">
    <property type="entry name" value="Glyco_hydro_7"/>
    <property type="match status" value="1"/>
</dbReference>
<evidence type="ECO:0000256" key="1">
    <source>
        <dbReference type="ARBA" id="ARBA00001641"/>
    </source>
</evidence>
<feature type="signal peptide" evidence="10">
    <location>
        <begin position="1"/>
        <end position="17"/>
    </location>
</feature>
<keyword evidence="8 9" id="KW-0624">Polysaccharide degradation</keyword>
<reference evidence="11" key="2">
    <citation type="submission" date="2023-06" db="EMBL/GenBank/DDBJ databases">
        <authorList>
            <consortium name="Lawrence Berkeley National Laboratory"/>
            <person name="Haridas S."/>
            <person name="Hensen N."/>
            <person name="Bonometti L."/>
            <person name="Westerberg I."/>
            <person name="Brannstrom I.O."/>
            <person name="Guillou S."/>
            <person name="Cros-Aarteil S."/>
            <person name="Calhoun S."/>
            <person name="Kuo A."/>
            <person name="Mondo S."/>
            <person name="Pangilinan J."/>
            <person name="Riley R."/>
            <person name="LaButti K."/>
            <person name="Andreopoulos B."/>
            <person name="Lipzen A."/>
            <person name="Chen C."/>
            <person name="Yanf M."/>
            <person name="Daum C."/>
            <person name="Ng V."/>
            <person name="Clum A."/>
            <person name="Steindorff A."/>
            <person name="Ohm R."/>
            <person name="Martin F."/>
            <person name="Silar P."/>
            <person name="Natvig D."/>
            <person name="Lalanne C."/>
            <person name="Gautier V."/>
            <person name="Ament-velasquez S.L."/>
            <person name="Kruys A."/>
            <person name="Hutchinson M.I."/>
            <person name="Powell A.J."/>
            <person name="Barry K."/>
            <person name="Miller A.N."/>
            <person name="Grigoriev I.V."/>
            <person name="Debuchy R."/>
            <person name="Gladieux P."/>
            <person name="Thoren M.H."/>
            <person name="Johannesson H."/>
        </authorList>
    </citation>
    <scope>NUCLEOTIDE SEQUENCE</scope>
    <source>
        <strain evidence="11">CBS 232.78</strain>
    </source>
</reference>
<dbReference type="InterPro" id="IPR001722">
    <property type="entry name" value="Glyco_hydro_7"/>
</dbReference>
<keyword evidence="7 9" id="KW-0326">Glycosidase</keyword>
<dbReference type="EC" id="3.2.1.-" evidence="9"/>
<dbReference type="SUPFAM" id="SSF49899">
    <property type="entry name" value="Concanavalin A-like lectins/glucanases"/>
    <property type="match status" value="1"/>
</dbReference>
<dbReference type="Proteomes" id="UP001285441">
    <property type="component" value="Unassembled WGS sequence"/>
</dbReference>
<evidence type="ECO:0000313" key="12">
    <source>
        <dbReference type="Proteomes" id="UP001285441"/>
    </source>
</evidence>
<evidence type="ECO:0000256" key="9">
    <source>
        <dbReference type="RuleBase" id="RU361164"/>
    </source>
</evidence>
<dbReference type="FunFam" id="2.70.100.10:FF:000001">
    <property type="entry name" value="Glucanase"/>
    <property type="match status" value="1"/>
</dbReference>
<dbReference type="EMBL" id="JAULSW010000001">
    <property type="protein sequence ID" value="KAK3394662.1"/>
    <property type="molecule type" value="Genomic_DNA"/>
</dbReference>
<dbReference type="InterPro" id="IPR037019">
    <property type="entry name" value="Glyco_hydro_7_sf"/>
</dbReference>
<evidence type="ECO:0000256" key="5">
    <source>
        <dbReference type="ARBA" id="ARBA00023001"/>
    </source>
</evidence>
<evidence type="ECO:0000256" key="10">
    <source>
        <dbReference type="SAM" id="SignalP"/>
    </source>
</evidence>
<dbReference type="InterPro" id="IPR013320">
    <property type="entry name" value="ConA-like_dom_sf"/>
</dbReference>
<evidence type="ECO:0000313" key="11">
    <source>
        <dbReference type="EMBL" id="KAK3394662.1"/>
    </source>
</evidence>
<keyword evidence="5 9" id="KW-0136">Cellulose degradation</keyword>
<dbReference type="PANTHER" id="PTHR33753:SF2">
    <property type="entry name" value="GLYCOSIDE HYDROLASE FAMILY 7 PROTEIN"/>
    <property type="match status" value="1"/>
</dbReference>
<evidence type="ECO:0000256" key="7">
    <source>
        <dbReference type="ARBA" id="ARBA00023295"/>
    </source>
</evidence>
<name>A0AAE0P7F1_9PEZI</name>
<gene>
    <name evidence="11" type="ORF">B0H63DRAFT_386807</name>
</gene>
<protein>
    <recommendedName>
        <fullName evidence="9">Glucanase</fullName>
        <ecNumber evidence="9">3.2.1.-</ecNumber>
    </recommendedName>
</protein>
<dbReference type="AlphaFoldDB" id="A0AAE0P7F1"/>
<dbReference type="PRINTS" id="PR00734">
    <property type="entry name" value="GLHYDRLASE7"/>
</dbReference>
<evidence type="ECO:0000256" key="3">
    <source>
        <dbReference type="ARBA" id="ARBA00022729"/>
    </source>
</evidence>
<evidence type="ECO:0000256" key="4">
    <source>
        <dbReference type="ARBA" id="ARBA00022801"/>
    </source>
</evidence>
<dbReference type="CDD" id="cd07999">
    <property type="entry name" value="GH7_CBH_EG"/>
    <property type="match status" value="1"/>
</dbReference>
<dbReference type="GO" id="GO:0030245">
    <property type="term" value="P:cellulose catabolic process"/>
    <property type="evidence" value="ECO:0007669"/>
    <property type="project" value="UniProtKB-KW"/>
</dbReference>
<organism evidence="11 12">
    <name type="scientific">Podospora didyma</name>
    <dbReference type="NCBI Taxonomy" id="330526"/>
    <lineage>
        <taxon>Eukaryota</taxon>
        <taxon>Fungi</taxon>
        <taxon>Dikarya</taxon>
        <taxon>Ascomycota</taxon>
        <taxon>Pezizomycotina</taxon>
        <taxon>Sordariomycetes</taxon>
        <taxon>Sordariomycetidae</taxon>
        <taxon>Sordariales</taxon>
        <taxon>Podosporaceae</taxon>
        <taxon>Podospora</taxon>
    </lineage>
</organism>
<feature type="chain" id="PRO_5041929508" description="Glucanase" evidence="10">
    <location>
        <begin position="18"/>
        <end position="444"/>
    </location>
</feature>
<proteinExistence type="inferred from homology"/>